<dbReference type="GO" id="GO:0016491">
    <property type="term" value="F:oxidoreductase activity"/>
    <property type="evidence" value="ECO:0007669"/>
    <property type="project" value="InterPro"/>
</dbReference>
<sequence>MRRGLIRRVVLVAALFSCNGWAAAAGPAAPPLSLPDLDGANHRLQEWRGSVLVVNFWASWCPPCIHEIPDLVRFQARYAERGLVVVGVGVDAVRPLGNVRRSLGINYPVLVLDEADSPALLAEWGNHDGFIPYTVVVDRDGRVRYTHRGVLDGETFNEQVAPLLAGSGEGQG</sequence>
<evidence type="ECO:0000313" key="4">
    <source>
        <dbReference type="Proteomes" id="UP000252707"/>
    </source>
</evidence>
<name>A0A369CGQ8_9GAMM</name>
<keyword evidence="3" id="KW-0413">Isomerase</keyword>
<gene>
    <name evidence="3" type="ORF">DFQ59_101398</name>
</gene>
<dbReference type="SUPFAM" id="SSF52833">
    <property type="entry name" value="Thioredoxin-like"/>
    <property type="match status" value="1"/>
</dbReference>
<dbReference type="EMBL" id="QPJY01000001">
    <property type="protein sequence ID" value="RCX33099.1"/>
    <property type="molecule type" value="Genomic_DNA"/>
</dbReference>
<proteinExistence type="predicted"/>
<dbReference type="Gene3D" id="3.40.30.10">
    <property type="entry name" value="Glutaredoxin"/>
    <property type="match status" value="1"/>
</dbReference>
<keyword evidence="1" id="KW-0732">Signal</keyword>
<feature type="signal peptide" evidence="1">
    <location>
        <begin position="1"/>
        <end position="24"/>
    </location>
</feature>
<dbReference type="PANTHER" id="PTHR42852:SF17">
    <property type="entry name" value="THIOREDOXIN-LIKE PROTEIN HI_1115"/>
    <property type="match status" value="1"/>
</dbReference>
<evidence type="ECO:0000256" key="1">
    <source>
        <dbReference type="SAM" id="SignalP"/>
    </source>
</evidence>
<dbReference type="Pfam" id="PF08534">
    <property type="entry name" value="Redoxin"/>
    <property type="match status" value="1"/>
</dbReference>
<dbReference type="PANTHER" id="PTHR42852">
    <property type="entry name" value="THIOL:DISULFIDE INTERCHANGE PROTEIN DSBE"/>
    <property type="match status" value="1"/>
</dbReference>
<dbReference type="RefSeq" id="WP_170141992.1">
    <property type="nucleotide sequence ID" value="NZ_QPJY01000001.1"/>
</dbReference>
<dbReference type="InterPro" id="IPR050553">
    <property type="entry name" value="Thioredoxin_ResA/DsbE_sf"/>
</dbReference>
<dbReference type="InterPro" id="IPR036249">
    <property type="entry name" value="Thioredoxin-like_sf"/>
</dbReference>
<dbReference type="InterPro" id="IPR013740">
    <property type="entry name" value="Redoxin"/>
</dbReference>
<protein>
    <submittedName>
        <fullName evidence="3">Thiol-disulfide isomerase/thioredoxin</fullName>
    </submittedName>
</protein>
<keyword evidence="4" id="KW-1185">Reference proteome</keyword>
<dbReference type="InterPro" id="IPR013766">
    <property type="entry name" value="Thioredoxin_domain"/>
</dbReference>
<accession>A0A369CGQ8</accession>
<feature type="domain" description="Thioredoxin" evidence="2">
    <location>
        <begin position="23"/>
        <end position="165"/>
    </location>
</feature>
<organism evidence="3 4">
    <name type="scientific">Thioalbus denitrificans</name>
    <dbReference type="NCBI Taxonomy" id="547122"/>
    <lineage>
        <taxon>Bacteria</taxon>
        <taxon>Pseudomonadati</taxon>
        <taxon>Pseudomonadota</taxon>
        <taxon>Gammaproteobacteria</taxon>
        <taxon>Chromatiales</taxon>
        <taxon>Ectothiorhodospiraceae</taxon>
        <taxon>Thioalbus</taxon>
    </lineage>
</organism>
<evidence type="ECO:0000313" key="3">
    <source>
        <dbReference type="EMBL" id="RCX33099.1"/>
    </source>
</evidence>
<dbReference type="CDD" id="cd02966">
    <property type="entry name" value="TlpA_like_family"/>
    <property type="match status" value="1"/>
</dbReference>
<dbReference type="PROSITE" id="PS51352">
    <property type="entry name" value="THIOREDOXIN_2"/>
    <property type="match status" value="1"/>
</dbReference>
<dbReference type="AlphaFoldDB" id="A0A369CGQ8"/>
<reference evidence="3 4" key="1">
    <citation type="submission" date="2018-07" db="EMBL/GenBank/DDBJ databases">
        <title>Genomic Encyclopedia of Type Strains, Phase IV (KMG-IV): sequencing the most valuable type-strain genomes for metagenomic binning, comparative biology and taxonomic classification.</title>
        <authorList>
            <person name="Goeker M."/>
        </authorList>
    </citation>
    <scope>NUCLEOTIDE SEQUENCE [LARGE SCALE GENOMIC DNA]</scope>
    <source>
        <strain evidence="3 4">DSM 26407</strain>
    </source>
</reference>
<feature type="chain" id="PRO_5017018222" evidence="1">
    <location>
        <begin position="25"/>
        <end position="172"/>
    </location>
</feature>
<evidence type="ECO:0000259" key="2">
    <source>
        <dbReference type="PROSITE" id="PS51352"/>
    </source>
</evidence>
<dbReference type="GO" id="GO:0016853">
    <property type="term" value="F:isomerase activity"/>
    <property type="evidence" value="ECO:0007669"/>
    <property type="project" value="UniProtKB-KW"/>
</dbReference>
<comment type="caution">
    <text evidence="3">The sequence shown here is derived from an EMBL/GenBank/DDBJ whole genome shotgun (WGS) entry which is preliminary data.</text>
</comment>
<dbReference type="Proteomes" id="UP000252707">
    <property type="component" value="Unassembled WGS sequence"/>
</dbReference>